<dbReference type="AlphaFoldDB" id="Q9A7X4"/>
<organism evidence="6 7">
    <name type="scientific">Caulobacter vibrioides (strain ATCC 19089 / CIP 103742 / CB 15)</name>
    <name type="common">Caulobacter crescentus</name>
    <dbReference type="NCBI Taxonomy" id="190650"/>
    <lineage>
        <taxon>Bacteria</taxon>
        <taxon>Pseudomonadati</taxon>
        <taxon>Pseudomonadota</taxon>
        <taxon>Alphaproteobacteria</taxon>
        <taxon>Caulobacterales</taxon>
        <taxon>Caulobacteraceae</taxon>
        <taxon>Caulobacter</taxon>
    </lineage>
</organism>
<feature type="domain" description="OmpR/PhoB-type" evidence="5">
    <location>
        <begin position="155"/>
        <end position="254"/>
    </location>
</feature>
<gene>
    <name evidence="6" type="ordered locus">CC_1595</name>
</gene>
<dbReference type="CDD" id="cd00383">
    <property type="entry name" value="trans_reg_C"/>
    <property type="match status" value="1"/>
</dbReference>
<dbReference type="PATRIC" id="fig|190650.5.peg.1622"/>
<dbReference type="InterPro" id="IPR036388">
    <property type="entry name" value="WH-like_DNA-bd_sf"/>
</dbReference>
<keyword evidence="1 3" id="KW-0238">DNA-binding</keyword>
<dbReference type="InterPro" id="IPR001789">
    <property type="entry name" value="Sig_transdc_resp-reg_receiver"/>
</dbReference>
<dbReference type="HOGENOM" id="CLU_000445_30_8_5"/>
<dbReference type="EMBL" id="AE005673">
    <property type="protein sequence ID" value="AAK23574.1"/>
    <property type="molecule type" value="Genomic_DNA"/>
</dbReference>
<dbReference type="PANTHER" id="PTHR48111">
    <property type="entry name" value="REGULATOR OF RPOS"/>
    <property type="match status" value="1"/>
</dbReference>
<dbReference type="KEGG" id="ccr:CC_1595"/>
<dbReference type="PIR" id="B87447">
    <property type="entry name" value="B87447"/>
</dbReference>
<evidence type="ECO:0000259" key="4">
    <source>
        <dbReference type="PROSITE" id="PS50110"/>
    </source>
</evidence>
<dbReference type="InterPro" id="IPR016032">
    <property type="entry name" value="Sig_transdc_resp-reg_C-effctor"/>
</dbReference>
<protein>
    <submittedName>
        <fullName evidence="6">Transcriptional regulator KdpE</fullName>
    </submittedName>
</protein>
<dbReference type="PANTHER" id="PTHR48111:SF50">
    <property type="entry name" value="KDP OPERON TRANSCRIPTIONAL REGULATORY PROTEIN KDPE"/>
    <property type="match status" value="1"/>
</dbReference>
<dbReference type="Pfam" id="PF00072">
    <property type="entry name" value="Response_reg"/>
    <property type="match status" value="1"/>
</dbReference>
<sequence>MEGARGFSSACPRPSRRRITCYDGTMSALRHRILVIDDEPQIHRFLGPALDAAGYEALRADSGQEGLRGIALWSPDAVVLDLGLPDMDGKDVLEKARAFYEGPILILSARDREVEKIEALDRGANDYVEKPFGVGELLARLRVALRQSAASKRPTGPLTFGDVIIDLDLRLVTKAGAAVKLSPKEFELLARLALSPGKVLTHKELLVGIWGASHADDTQYLRVFVGQLRQKLEDDSAHPRLILTEPGVGYRLQGAAS</sequence>
<dbReference type="SMR" id="Q9A7X4"/>
<dbReference type="InterPro" id="IPR039420">
    <property type="entry name" value="WalR-like"/>
</dbReference>
<feature type="domain" description="Response regulatory" evidence="4">
    <location>
        <begin position="32"/>
        <end position="145"/>
    </location>
</feature>
<dbReference type="GO" id="GO:0032993">
    <property type="term" value="C:protein-DNA complex"/>
    <property type="evidence" value="ECO:0007669"/>
    <property type="project" value="TreeGrafter"/>
</dbReference>
<dbReference type="EnsemblBacteria" id="AAK23574">
    <property type="protein sequence ID" value="AAK23574"/>
    <property type="gene ID" value="CC_1595"/>
</dbReference>
<evidence type="ECO:0000313" key="7">
    <source>
        <dbReference type="Proteomes" id="UP000001816"/>
    </source>
</evidence>
<evidence type="ECO:0000256" key="1">
    <source>
        <dbReference type="ARBA" id="ARBA00023125"/>
    </source>
</evidence>
<dbReference type="GO" id="GO:0000156">
    <property type="term" value="F:phosphorelay response regulator activity"/>
    <property type="evidence" value="ECO:0007669"/>
    <property type="project" value="TreeGrafter"/>
</dbReference>
<dbReference type="GO" id="GO:0005829">
    <property type="term" value="C:cytosol"/>
    <property type="evidence" value="ECO:0007669"/>
    <property type="project" value="TreeGrafter"/>
</dbReference>
<dbReference type="Gene3D" id="6.10.250.690">
    <property type="match status" value="1"/>
</dbReference>
<feature type="DNA-binding region" description="OmpR/PhoB-type" evidence="3">
    <location>
        <begin position="155"/>
        <end position="254"/>
    </location>
</feature>
<reference evidence="6 7" key="1">
    <citation type="journal article" date="2001" name="Proc. Natl. Acad. Sci. U.S.A.">
        <title>Complete genome sequence of Caulobacter crescentus.</title>
        <authorList>
            <person name="Nierman W.C."/>
            <person name="Feldblyum T.V."/>
            <person name="Laub M.T."/>
            <person name="Paulsen I.T."/>
            <person name="Nelson K.E."/>
            <person name="Eisen J.A."/>
            <person name="Heidelberg J.F."/>
            <person name="Alley M.R."/>
            <person name="Ohta N."/>
            <person name="Maddock J.R."/>
            <person name="Potocka I."/>
            <person name="Nelson W.C."/>
            <person name="Newton A."/>
            <person name="Stephens C."/>
            <person name="Phadke N.D."/>
            <person name="Ely B."/>
            <person name="DeBoy R.T."/>
            <person name="Dodson R.J."/>
            <person name="Durkin A.S."/>
            <person name="Gwinn M.L."/>
            <person name="Haft D.H."/>
            <person name="Kolonay J.F."/>
            <person name="Smit J."/>
            <person name="Craven M.B."/>
            <person name="Khouri H."/>
            <person name="Shetty J."/>
            <person name="Berry K."/>
            <person name="Utterback T."/>
            <person name="Tran K."/>
            <person name="Wolf A."/>
            <person name="Vamathevan J."/>
            <person name="Ermolaeva M."/>
            <person name="White O."/>
            <person name="Salzberg S.L."/>
            <person name="Venter J.C."/>
            <person name="Shapiro L."/>
            <person name="Fraser C.M."/>
        </authorList>
    </citation>
    <scope>NUCLEOTIDE SEQUENCE [LARGE SCALE GENOMIC DNA]</scope>
    <source>
        <strain evidence="7">ATCC 19089 / CB15</strain>
    </source>
</reference>
<dbReference type="PROSITE" id="PS51755">
    <property type="entry name" value="OMPR_PHOB"/>
    <property type="match status" value="1"/>
</dbReference>
<dbReference type="SUPFAM" id="SSF52172">
    <property type="entry name" value="CheY-like"/>
    <property type="match status" value="1"/>
</dbReference>
<dbReference type="SMART" id="SM00862">
    <property type="entry name" value="Trans_reg_C"/>
    <property type="match status" value="1"/>
</dbReference>
<dbReference type="BioCyc" id="CAULO:CC1595-MONOMER"/>
<dbReference type="Proteomes" id="UP000001816">
    <property type="component" value="Chromosome"/>
</dbReference>
<dbReference type="PROSITE" id="PS50110">
    <property type="entry name" value="RESPONSE_REGULATORY"/>
    <property type="match status" value="1"/>
</dbReference>
<accession>Q9A7X4</accession>
<dbReference type="GO" id="GO:0006355">
    <property type="term" value="P:regulation of DNA-templated transcription"/>
    <property type="evidence" value="ECO:0007669"/>
    <property type="project" value="InterPro"/>
</dbReference>
<dbReference type="SMART" id="SM00448">
    <property type="entry name" value="REC"/>
    <property type="match status" value="1"/>
</dbReference>
<evidence type="ECO:0000256" key="3">
    <source>
        <dbReference type="PROSITE-ProRule" id="PRU01091"/>
    </source>
</evidence>
<keyword evidence="2" id="KW-0597">Phosphoprotein</keyword>
<dbReference type="GO" id="GO:0000976">
    <property type="term" value="F:transcription cis-regulatory region binding"/>
    <property type="evidence" value="ECO:0007669"/>
    <property type="project" value="TreeGrafter"/>
</dbReference>
<keyword evidence="7" id="KW-1185">Reference proteome</keyword>
<evidence type="ECO:0000313" key="6">
    <source>
        <dbReference type="EMBL" id="AAK23574.1"/>
    </source>
</evidence>
<dbReference type="InterPro" id="IPR001867">
    <property type="entry name" value="OmpR/PhoB-type_DNA-bd"/>
</dbReference>
<dbReference type="STRING" id="190650.CC_1595"/>
<dbReference type="Gene3D" id="3.40.50.2300">
    <property type="match status" value="1"/>
</dbReference>
<proteinExistence type="predicted"/>
<dbReference type="Gene3D" id="1.10.10.10">
    <property type="entry name" value="Winged helix-like DNA-binding domain superfamily/Winged helix DNA-binding domain"/>
    <property type="match status" value="1"/>
</dbReference>
<name>Q9A7X4_CAUVC</name>
<evidence type="ECO:0000259" key="5">
    <source>
        <dbReference type="PROSITE" id="PS51755"/>
    </source>
</evidence>
<dbReference type="Pfam" id="PF00486">
    <property type="entry name" value="Trans_reg_C"/>
    <property type="match status" value="1"/>
</dbReference>
<dbReference type="InterPro" id="IPR011006">
    <property type="entry name" value="CheY-like_superfamily"/>
</dbReference>
<dbReference type="SUPFAM" id="SSF46894">
    <property type="entry name" value="C-terminal effector domain of the bipartite response regulators"/>
    <property type="match status" value="1"/>
</dbReference>
<feature type="modified residue" description="4-aspartylphosphate" evidence="2">
    <location>
        <position position="81"/>
    </location>
</feature>
<evidence type="ECO:0000256" key="2">
    <source>
        <dbReference type="PROSITE-ProRule" id="PRU00169"/>
    </source>
</evidence>
<dbReference type="eggNOG" id="COG0745">
    <property type="taxonomic scope" value="Bacteria"/>
</dbReference>